<sequence length="418" mass="46065">MADTQQGEAQASLIQESLTPESLIPLGQWQAPAATVQRTLREALSALFGYVREAFRGSTSTFEVEPDIESLSPYQLRRFAPEPDRQWRAERLGASLDQHWEQNGGGAPGSVTCLVSPPHSGIAQSLAIIAEARQWRVIQPPEDLLLTIPEAEAWWDEQALEEGPWVIPELARFWLRHRSGLALLTVLFGRLSVTPRNPGLIGCSSWCWNFWVRYLPGLSLVPQTLPAMTSDKLDVWLAALPGNRPTSALRVRKTNNGHWVMTGGADINGGKRSDLLKDLSAMARGNPGVALAIWRKSLRAKPDESLPEDKEDEASASQPGDRQCWVFPLEQLTLPLVPSGATRDTTGVLHALLLHEGLDETALALVLPATQVGLRVVLQGLERSELIQRQDDRWQVSPLAYPSVRRTLLGSGYPVDGF</sequence>
<accession>A0A1I4QFS5</accession>
<proteinExistence type="predicted"/>
<dbReference type="OrthoDB" id="258935at2"/>
<organism evidence="1 2">
    <name type="scientific">Marinobacter zhejiangensis</name>
    <dbReference type="NCBI Taxonomy" id="488535"/>
    <lineage>
        <taxon>Bacteria</taxon>
        <taxon>Pseudomonadati</taxon>
        <taxon>Pseudomonadota</taxon>
        <taxon>Gammaproteobacteria</taxon>
        <taxon>Pseudomonadales</taxon>
        <taxon>Marinobacteraceae</taxon>
        <taxon>Marinobacter</taxon>
    </lineage>
</organism>
<protein>
    <submittedName>
        <fullName evidence="1">Uncharacterized protein</fullName>
    </submittedName>
</protein>
<evidence type="ECO:0000313" key="1">
    <source>
        <dbReference type="EMBL" id="SFM38463.1"/>
    </source>
</evidence>
<reference evidence="2" key="1">
    <citation type="submission" date="2016-10" db="EMBL/GenBank/DDBJ databases">
        <authorList>
            <person name="Varghese N."/>
            <person name="Submissions S."/>
        </authorList>
    </citation>
    <scope>NUCLEOTIDE SEQUENCE [LARGE SCALE GENOMIC DNA]</scope>
    <source>
        <strain evidence="2">CGMCC 1.7061</strain>
    </source>
</reference>
<gene>
    <name evidence="1" type="ORF">SAMN04487963_2348</name>
</gene>
<dbReference type="EMBL" id="FOUE01000003">
    <property type="protein sequence ID" value="SFM38463.1"/>
    <property type="molecule type" value="Genomic_DNA"/>
</dbReference>
<dbReference type="Proteomes" id="UP000198519">
    <property type="component" value="Unassembled WGS sequence"/>
</dbReference>
<dbReference type="AlphaFoldDB" id="A0A1I4QFS5"/>
<keyword evidence="2" id="KW-1185">Reference proteome</keyword>
<evidence type="ECO:0000313" key="2">
    <source>
        <dbReference type="Proteomes" id="UP000198519"/>
    </source>
</evidence>
<name>A0A1I4QFS5_9GAMM</name>
<dbReference type="RefSeq" id="WP_092022725.1">
    <property type="nucleotide sequence ID" value="NZ_FOUE01000003.1"/>
</dbReference>
<dbReference type="STRING" id="488535.SAMN04487963_2348"/>